<dbReference type="PROSITE" id="PS01124">
    <property type="entry name" value="HTH_ARAC_FAMILY_2"/>
    <property type="match status" value="1"/>
</dbReference>
<dbReference type="SMART" id="SM00342">
    <property type="entry name" value="HTH_ARAC"/>
    <property type="match status" value="1"/>
</dbReference>
<evidence type="ECO:0000313" key="5">
    <source>
        <dbReference type="Proteomes" id="UP000220353"/>
    </source>
</evidence>
<dbReference type="GO" id="GO:0043565">
    <property type="term" value="F:sequence-specific DNA binding"/>
    <property type="evidence" value="ECO:0007669"/>
    <property type="project" value="InterPro"/>
</dbReference>
<dbReference type="Pfam" id="PF12833">
    <property type="entry name" value="HTH_18"/>
    <property type="match status" value="1"/>
</dbReference>
<protein>
    <submittedName>
        <fullName evidence="4">AraC family transcriptional regulator</fullName>
    </submittedName>
</protein>
<gene>
    <name evidence="4" type="ORF">CO661_25095</name>
</gene>
<name>A0A2A6LR55_RHIFR</name>
<evidence type="ECO:0000313" key="4">
    <source>
        <dbReference type="EMBL" id="PDT45123.1"/>
    </source>
</evidence>
<dbReference type="InterPro" id="IPR018060">
    <property type="entry name" value="HTH_AraC"/>
</dbReference>
<dbReference type="PANTHER" id="PTHR43436">
    <property type="entry name" value="ARAC-FAMILY TRANSCRIPTIONAL REGULATOR"/>
    <property type="match status" value="1"/>
</dbReference>
<dbReference type="InterPro" id="IPR009594">
    <property type="entry name" value="Tscrpt_reg_HTH_AraC_N"/>
</dbReference>
<sequence length="321" mass="35650">MPMSEAIIERQRLREETAPLRARILDELAQLPWDGLRYSHSIPGLSLYRVVEPAGPFSAVYEPSLSLIIQGSKRVHVGNQTLVYDESCFFLTALGLPATGQICEASLDEPYVAASLRLDLEKLRRIIADNDLHPADAPERDLVGVAVGAATPLLFDAFLRLISLANAPGDIPFLANHIHNEILYRLLTGEQGARLRRFALAGTNSNRVARAIAWLKENYTRPLRVEELAVIANMGVSTLHHHFRAMTAMSPLQFQKHLRLHHARELMLSQSLDAATAALRVGYESPTQFSREYRRAFGHPPLRDIKTILNSNDAAKGDSVG</sequence>
<reference evidence="4 5" key="1">
    <citation type="submission" date="2017-09" db="EMBL/GenBank/DDBJ databases">
        <title>Comparative genomics of rhizobia isolated from Phaseolus vulgaris in China.</title>
        <authorList>
            <person name="Tong W."/>
        </authorList>
    </citation>
    <scope>NUCLEOTIDE SEQUENCE [LARGE SCALE GENOMIC DNA]</scope>
    <source>
        <strain evidence="4 5">PCH1</strain>
    </source>
</reference>
<dbReference type="InterPro" id="IPR009057">
    <property type="entry name" value="Homeodomain-like_sf"/>
</dbReference>
<organism evidence="4 5">
    <name type="scientific">Rhizobium fredii</name>
    <name type="common">Sinorhizobium fredii</name>
    <dbReference type="NCBI Taxonomy" id="380"/>
    <lineage>
        <taxon>Bacteria</taxon>
        <taxon>Pseudomonadati</taxon>
        <taxon>Pseudomonadota</taxon>
        <taxon>Alphaproteobacteria</taxon>
        <taxon>Hyphomicrobiales</taxon>
        <taxon>Rhizobiaceae</taxon>
        <taxon>Sinorhizobium/Ensifer group</taxon>
        <taxon>Sinorhizobium</taxon>
    </lineage>
</organism>
<dbReference type="GO" id="GO:0003700">
    <property type="term" value="F:DNA-binding transcription factor activity"/>
    <property type="evidence" value="ECO:0007669"/>
    <property type="project" value="InterPro"/>
</dbReference>
<dbReference type="SUPFAM" id="SSF46689">
    <property type="entry name" value="Homeodomain-like"/>
    <property type="match status" value="2"/>
</dbReference>
<keyword evidence="1" id="KW-0805">Transcription regulation</keyword>
<comment type="caution">
    <text evidence="4">The sequence shown here is derived from an EMBL/GenBank/DDBJ whole genome shotgun (WGS) entry which is preliminary data.</text>
</comment>
<dbReference type="Pfam" id="PF06719">
    <property type="entry name" value="AraC_N"/>
    <property type="match status" value="1"/>
</dbReference>
<evidence type="ECO:0000256" key="1">
    <source>
        <dbReference type="ARBA" id="ARBA00023015"/>
    </source>
</evidence>
<proteinExistence type="predicted"/>
<dbReference type="Proteomes" id="UP000220353">
    <property type="component" value="Unassembled WGS sequence"/>
</dbReference>
<dbReference type="PANTHER" id="PTHR43436:SF1">
    <property type="entry name" value="TRANSCRIPTIONAL REGULATORY PROTEIN"/>
    <property type="match status" value="1"/>
</dbReference>
<dbReference type="AlphaFoldDB" id="A0A2A6LR55"/>
<dbReference type="RefSeq" id="WP_097587496.1">
    <property type="nucleotide sequence ID" value="NZ_NWTC01000024.1"/>
</dbReference>
<keyword evidence="2" id="KW-0804">Transcription</keyword>
<dbReference type="Gene3D" id="1.10.10.60">
    <property type="entry name" value="Homeodomain-like"/>
    <property type="match status" value="1"/>
</dbReference>
<dbReference type="EMBL" id="NWTC01000024">
    <property type="protein sequence ID" value="PDT45123.1"/>
    <property type="molecule type" value="Genomic_DNA"/>
</dbReference>
<feature type="domain" description="HTH araC/xylS-type" evidence="3">
    <location>
        <begin position="209"/>
        <end position="307"/>
    </location>
</feature>
<evidence type="ECO:0000259" key="3">
    <source>
        <dbReference type="PROSITE" id="PS01124"/>
    </source>
</evidence>
<accession>A0A2A6LR55</accession>
<evidence type="ECO:0000256" key="2">
    <source>
        <dbReference type="ARBA" id="ARBA00023163"/>
    </source>
</evidence>